<name>A0A9D1IE58_9FIRM</name>
<reference evidence="1" key="1">
    <citation type="submission" date="2020-10" db="EMBL/GenBank/DDBJ databases">
        <authorList>
            <person name="Gilroy R."/>
        </authorList>
    </citation>
    <scope>NUCLEOTIDE SEQUENCE</scope>
    <source>
        <strain evidence="1">ChiHcec3-11533</strain>
    </source>
</reference>
<evidence type="ECO:0000313" key="2">
    <source>
        <dbReference type="Proteomes" id="UP000824072"/>
    </source>
</evidence>
<proteinExistence type="predicted"/>
<protein>
    <recommendedName>
        <fullName evidence="3">Cytosolic protein</fullName>
    </recommendedName>
</protein>
<evidence type="ECO:0008006" key="3">
    <source>
        <dbReference type="Google" id="ProtNLM"/>
    </source>
</evidence>
<gene>
    <name evidence="1" type="ORF">IAB02_07620</name>
</gene>
<organism evidence="1 2">
    <name type="scientific">Candidatus Pullichristensenella excrementigallinarum</name>
    <dbReference type="NCBI Taxonomy" id="2840907"/>
    <lineage>
        <taxon>Bacteria</taxon>
        <taxon>Bacillati</taxon>
        <taxon>Bacillota</taxon>
        <taxon>Clostridia</taxon>
        <taxon>Candidatus Pullichristensenella</taxon>
    </lineage>
</organism>
<reference evidence="1" key="2">
    <citation type="journal article" date="2021" name="PeerJ">
        <title>Extensive microbial diversity within the chicken gut microbiome revealed by metagenomics and culture.</title>
        <authorList>
            <person name="Gilroy R."/>
            <person name="Ravi A."/>
            <person name="Getino M."/>
            <person name="Pursley I."/>
            <person name="Horton D.L."/>
            <person name="Alikhan N.F."/>
            <person name="Baker D."/>
            <person name="Gharbi K."/>
            <person name="Hall N."/>
            <person name="Watson M."/>
            <person name="Adriaenssens E.M."/>
            <person name="Foster-Nyarko E."/>
            <person name="Jarju S."/>
            <person name="Secka A."/>
            <person name="Antonio M."/>
            <person name="Oren A."/>
            <person name="Chaudhuri R.R."/>
            <person name="La Ragione R."/>
            <person name="Hildebrand F."/>
            <person name="Pallen M.J."/>
        </authorList>
    </citation>
    <scope>NUCLEOTIDE SEQUENCE</scope>
    <source>
        <strain evidence="1">ChiHcec3-11533</strain>
    </source>
</reference>
<dbReference type="Proteomes" id="UP000824072">
    <property type="component" value="Unassembled WGS sequence"/>
</dbReference>
<dbReference type="AlphaFoldDB" id="A0A9D1IE58"/>
<comment type="caution">
    <text evidence="1">The sequence shown here is derived from an EMBL/GenBank/DDBJ whole genome shotgun (WGS) entry which is preliminary data.</text>
</comment>
<dbReference type="Pfam" id="PF19620">
    <property type="entry name" value="DUF6125"/>
    <property type="match status" value="1"/>
</dbReference>
<accession>A0A9D1IE58</accession>
<evidence type="ECO:0000313" key="1">
    <source>
        <dbReference type="EMBL" id="HIU34417.1"/>
    </source>
</evidence>
<sequence length="174" mass="20472">MQRWEGIQDLSREQLLEYVEMQAKNWLALDGTWFQSLEQLRGMDEAMLHDERAWARYTVFEARRIKKFLGLPEHPGLEGLRRALNFRLYAAINRHAFSMEENGRVLIYRVLSCRVQDARLRKGMSLHPCRPVGLVEYSGFAWEIDSRIQTQCLSCCPEITDKSVRCAWKFTLLC</sequence>
<dbReference type="EMBL" id="DVMU01000174">
    <property type="protein sequence ID" value="HIU34417.1"/>
    <property type="molecule type" value="Genomic_DNA"/>
</dbReference>